<dbReference type="Proteomes" id="UP000190813">
    <property type="component" value="Unassembled WGS sequence"/>
</dbReference>
<accession>A0A1T3MMQ7</accession>
<sequence>MLKKIYSLVFCTLIIFISGQKSHTHDKSKNDLYKAMKGKYERDLCTPTNDYGFAICELYTFTIQKDYNILNVDGQNIEKEMKLFSEKINSDSYQIYDKQGNSIGKVYNVNGTLYFKYNNFLKAAEEKMQNKGYRFNKIE</sequence>
<dbReference type="EMBL" id="MAHX01000013">
    <property type="protein sequence ID" value="OPC65923.1"/>
    <property type="molecule type" value="Genomic_DNA"/>
</dbReference>
<name>A0A1T3MMQ7_9FLAO</name>
<proteinExistence type="predicted"/>
<dbReference type="RefSeq" id="WP_078771521.1">
    <property type="nucleotide sequence ID" value="NZ_CBCSBR010000055.1"/>
</dbReference>
<reference evidence="1 2" key="1">
    <citation type="submission" date="2016-06" db="EMBL/GenBank/DDBJ databases">
        <title>Revisiting the taxonomy of the Elizabethkingia Genus based on Whole-Genome Sequencing, Optical Mapping, and MALDI-TOF.</title>
        <authorList>
            <person name="Nicholson A.C."/>
        </authorList>
    </citation>
    <scope>NUCLEOTIDE SEQUENCE [LARGE SCALE GENOMIC DNA]</scope>
    <source>
        <strain evidence="1 2">G4070</strain>
    </source>
</reference>
<dbReference type="AlphaFoldDB" id="A0A1T3MMQ7"/>
<evidence type="ECO:0000313" key="2">
    <source>
        <dbReference type="Proteomes" id="UP000190813"/>
    </source>
</evidence>
<protein>
    <submittedName>
        <fullName evidence="1">Uncharacterized protein</fullName>
    </submittedName>
</protein>
<organism evidence="1 2">
    <name type="scientific">Elizabethkingia occulta</name>
    <dbReference type="NCBI Taxonomy" id="1867263"/>
    <lineage>
        <taxon>Bacteria</taxon>
        <taxon>Pseudomonadati</taxon>
        <taxon>Bacteroidota</taxon>
        <taxon>Flavobacteriia</taxon>
        <taxon>Flavobacteriales</taxon>
        <taxon>Weeksellaceae</taxon>
        <taxon>Elizabethkingia</taxon>
    </lineage>
</organism>
<evidence type="ECO:0000313" key="1">
    <source>
        <dbReference type="EMBL" id="OPC65923.1"/>
    </source>
</evidence>
<gene>
    <name evidence="1" type="ORF">BAZ10_01425</name>
</gene>
<comment type="caution">
    <text evidence="1">The sequence shown here is derived from an EMBL/GenBank/DDBJ whole genome shotgun (WGS) entry which is preliminary data.</text>
</comment>
<keyword evidence="2" id="KW-1185">Reference proteome</keyword>